<evidence type="ECO:0000313" key="4">
    <source>
        <dbReference type="Proteomes" id="UP000553343"/>
    </source>
</evidence>
<dbReference type="Proteomes" id="UP000553343">
    <property type="component" value="Unassembled WGS sequence"/>
</dbReference>
<organism evidence="3 4">
    <name type="scientific">Desulfobacter latus</name>
    <dbReference type="NCBI Taxonomy" id="2292"/>
    <lineage>
        <taxon>Bacteria</taxon>
        <taxon>Pseudomonadati</taxon>
        <taxon>Thermodesulfobacteriota</taxon>
        <taxon>Desulfobacteria</taxon>
        <taxon>Desulfobacterales</taxon>
        <taxon>Desulfobacteraceae</taxon>
        <taxon>Desulfobacter</taxon>
    </lineage>
</organism>
<evidence type="ECO:0000256" key="1">
    <source>
        <dbReference type="SAM" id="Coils"/>
    </source>
</evidence>
<feature type="compositionally biased region" description="Basic and acidic residues" evidence="2">
    <location>
        <begin position="1"/>
        <end position="14"/>
    </location>
</feature>
<feature type="compositionally biased region" description="Basic residues" evidence="2">
    <location>
        <begin position="133"/>
        <end position="142"/>
    </location>
</feature>
<keyword evidence="1" id="KW-0175">Coiled coil</keyword>
<evidence type="ECO:0000256" key="2">
    <source>
        <dbReference type="SAM" id="MobiDB-lite"/>
    </source>
</evidence>
<proteinExistence type="predicted"/>
<dbReference type="RefSeq" id="WP_178364890.1">
    <property type="nucleotide sequence ID" value="NZ_JACADJ010000001.1"/>
</dbReference>
<gene>
    <name evidence="3" type="ORF">HXW94_00220</name>
</gene>
<feature type="region of interest" description="Disordered" evidence="2">
    <location>
        <begin position="1"/>
        <end position="33"/>
    </location>
</feature>
<dbReference type="AlphaFoldDB" id="A0A850SPN4"/>
<feature type="region of interest" description="Disordered" evidence="2">
    <location>
        <begin position="115"/>
        <end position="142"/>
    </location>
</feature>
<feature type="coiled-coil region" evidence="1">
    <location>
        <begin position="43"/>
        <end position="99"/>
    </location>
</feature>
<protein>
    <submittedName>
        <fullName evidence="3">Uncharacterized protein</fullName>
    </submittedName>
</protein>
<dbReference type="EMBL" id="JACADJ010000001">
    <property type="protein sequence ID" value="NWH03434.1"/>
    <property type="molecule type" value="Genomic_DNA"/>
</dbReference>
<sequence length="142" mass="16389">MTDKSKDRVSEGKNYRQSMMDKLSVESSQVENCRPEEGKKMYVDKLEARIESLKSMLDDMTEKSRHIEGDLRTKFDRDKEEVNSRIQSLKAGLSEIREAGGTAWKEMSTGISNGRRFPLWNSSKRGPCQIKGRDRKRPFPTI</sequence>
<evidence type="ECO:0000313" key="3">
    <source>
        <dbReference type="EMBL" id="NWH03434.1"/>
    </source>
</evidence>
<reference evidence="3 4" key="1">
    <citation type="submission" date="2020-06" db="EMBL/GenBank/DDBJ databases">
        <title>High-quality draft genome of sulfate reducer Desulfobacter latus type strain AcrS2 isolated from marine sediment.</title>
        <authorList>
            <person name="Hoppe M."/>
            <person name="Larsen C.K."/>
            <person name="Marshall I.P.G."/>
            <person name="Schramm A."/>
            <person name="Marietou A.G."/>
        </authorList>
    </citation>
    <scope>NUCLEOTIDE SEQUENCE [LARGE SCALE GENOMIC DNA]</scope>
    <source>
        <strain evidence="3 4">AcRS2</strain>
    </source>
</reference>
<comment type="caution">
    <text evidence="3">The sequence shown here is derived from an EMBL/GenBank/DDBJ whole genome shotgun (WGS) entry which is preliminary data.</text>
</comment>
<accession>A0A850SPN4</accession>
<name>A0A850SPN4_9BACT</name>
<keyword evidence="4" id="KW-1185">Reference proteome</keyword>